<feature type="region of interest" description="Disordered" evidence="3">
    <location>
        <begin position="62"/>
        <end position="95"/>
    </location>
</feature>
<dbReference type="Gene3D" id="3.90.1290.10">
    <property type="entry name" value="Plakin repeat"/>
    <property type="match status" value="1"/>
</dbReference>
<evidence type="ECO:0000256" key="3">
    <source>
        <dbReference type="SAM" id="MobiDB-lite"/>
    </source>
</evidence>
<dbReference type="InterPro" id="IPR041615">
    <property type="entry name" value="Desmoplakin_SH3"/>
</dbReference>
<sequence length="892" mass="98959">TTGSWCCGVEQGDPVVLSAVFPPPPPESRRWMFARPVTMPGKTAIPERAMVSALMYPAVESKQGSAEGGRSNVLKSSHSGTLGDLGSHSGSSNNCSRTSARACSEMWTIFRASSGLVRTIEDRVDDLVAQAKVDRQLQQLNPQETEAVWSDKQNSLAALKSDWARVKNLAKCLDRQMEHQSNYHLFYQTLKEYQSSLEAAFASFRTALAGQNFSGTKDEAKWLFEQMQSLITAVLQWWQRIDSLIIQSRKVLPMAARLGPLDMKRPGKVLVDFETKELTLKANDDVFVVDTSDRDSWTVETTRGQSISLPSMCIAISGPDPEVMERSLSVRTFLLADWTATLREVGRALVSFTLSVFRLARTAEVDLPTEDSLDGRELEPLLGVMEKLLQTYWAKNPEFSDMAERISKARVSLAIYDDAQDIDDCTHIDINTLFLQLSPLAITGSNSEESGGVTQKMLTLLMRKYQELLKYWEVYKVLVETSNDPNYFWMMEEFQKLRYINVTELLNEDKETWLHYIHQMMSRSSRGRPEPVVTPVGLEQDLDMRPEDSLRLMEPAPSLASGASSRVLIDATDGRTFVQPEQKPQVGREVTAELIVSDPDSTAENASNGDAAPEQPEQQASFISTASLQVNLEEAAERPPTPAGSEVSAVSSGVRQRVAALGRSVSNASSVKEATASPVRSAEVEEFKRDEVEENSRMVISGVVDTLDGTMLSMQDAIERGHHPLGVWVLPQQGQERLIQVERRTEERQEVKKQQVYGILTIKGGGGGGRPSFVVTAVHDKLRRSKLTLAEAQQSGLADDSLTKFLDTERDEWLELSSAADRGLIEYDVGPASGGGDSSDGGEVSYVVYSVVDVAGKTSVSFKEAARARPDQRRGWRLRQQRHRRAPRAGRR</sequence>
<dbReference type="PANTHER" id="PTHR23169">
    <property type="entry name" value="ENVOPLAKIN"/>
    <property type="match status" value="1"/>
</dbReference>
<evidence type="ECO:0000259" key="4">
    <source>
        <dbReference type="Pfam" id="PF17902"/>
    </source>
</evidence>
<dbReference type="AlphaFoldDB" id="A0A1I8III3"/>
<keyword evidence="2" id="KW-0677">Repeat</keyword>
<accession>A0A1I8III3</accession>
<keyword evidence="5" id="KW-1185">Reference proteome</keyword>
<protein>
    <submittedName>
        <fullName evidence="6">SH3_10 domain-containing protein</fullName>
    </submittedName>
</protein>
<organism evidence="5 6">
    <name type="scientific">Macrostomum lignano</name>
    <dbReference type="NCBI Taxonomy" id="282301"/>
    <lineage>
        <taxon>Eukaryota</taxon>
        <taxon>Metazoa</taxon>
        <taxon>Spiralia</taxon>
        <taxon>Lophotrochozoa</taxon>
        <taxon>Platyhelminthes</taxon>
        <taxon>Rhabditophora</taxon>
        <taxon>Macrostomorpha</taxon>
        <taxon>Macrostomida</taxon>
        <taxon>Macrostomidae</taxon>
        <taxon>Macrostomum</taxon>
    </lineage>
</organism>
<reference evidence="6" key="1">
    <citation type="submission" date="2016-11" db="UniProtKB">
        <authorList>
            <consortium name="WormBaseParasite"/>
        </authorList>
    </citation>
    <scope>IDENTIFICATION</scope>
</reference>
<evidence type="ECO:0000313" key="5">
    <source>
        <dbReference type="Proteomes" id="UP000095280"/>
    </source>
</evidence>
<proteinExistence type="predicted"/>
<evidence type="ECO:0000313" key="6">
    <source>
        <dbReference type="WBParaSite" id="maker-uti_cns_0012791-snap-gene-0.2-mRNA-1"/>
    </source>
</evidence>
<evidence type="ECO:0000256" key="2">
    <source>
        <dbReference type="ARBA" id="ARBA00022737"/>
    </source>
</evidence>
<evidence type="ECO:0000256" key="1">
    <source>
        <dbReference type="ARBA" id="ARBA00022553"/>
    </source>
</evidence>
<feature type="domain" description="Desmoplakin SH3" evidence="4">
    <location>
        <begin position="253"/>
        <end position="316"/>
    </location>
</feature>
<dbReference type="Gene3D" id="2.30.30.40">
    <property type="entry name" value="SH3 Domains"/>
    <property type="match status" value="1"/>
</dbReference>
<dbReference type="Pfam" id="PF17902">
    <property type="entry name" value="SH3_10"/>
    <property type="match status" value="1"/>
</dbReference>
<dbReference type="GO" id="GO:0045104">
    <property type="term" value="P:intermediate filament cytoskeleton organization"/>
    <property type="evidence" value="ECO:0007669"/>
    <property type="project" value="InterPro"/>
</dbReference>
<dbReference type="Proteomes" id="UP000095280">
    <property type="component" value="Unplaced"/>
</dbReference>
<dbReference type="InterPro" id="IPR035915">
    <property type="entry name" value="Plakin_repeat_sf"/>
</dbReference>
<feature type="compositionally biased region" description="Basic residues" evidence="3">
    <location>
        <begin position="875"/>
        <end position="892"/>
    </location>
</feature>
<dbReference type="InterPro" id="IPR043197">
    <property type="entry name" value="Plakin"/>
</dbReference>
<name>A0A1I8III3_9PLAT</name>
<feature type="compositionally biased region" description="Basic and acidic residues" evidence="3">
    <location>
        <begin position="864"/>
        <end position="874"/>
    </location>
</feature>
<dbReference type="SUPFAM" id="SSF46966">
    <property type="entry name" value="Spectrin repeat"/>
    <property type="match status" value="1"/>
</dbReference>
<feature type="region of interest" description="Disordered" evidence="3">
    <location>
        <begin position="862"/>
        <end position="892"/>
    </location>
</feature>
<dbReference type="WBParaSite" id="maker-uti_cns_0012791-snap-gene-0.2-mRNA-1">
    <property type="protein sequence ID" value="maker-uti_cns_0012791-snap-gene-0.2-mRNA-1"/>
    <property type="gene ID" value="maker-uti_cns_0012791-snap-gene-0.2"/>
</dbReference>
<keyword evidence="1" id="KW-0597">Phosphoprotein</keyword>
<dbReference type="Gene3D" id="1.20.58.60">
    <property type="match status" value="1"/>
</dbReference>
<dbReference type="SUPFAM" id="SSF75399">
    <property type="entry name" value="Plakin repeat"/>
    <property type="match status" value="1"/>
</dbReference>